<gene>
    <name evidence="1" type="ORF">ACFL6M_01045</name>
</gene>
<sequence>MGKKRDPLIAPGAGTLGAVIRREPAGELQLGANEADAYRGNESGALRFFISPLPVIQRRSVLCYILVRSPRTKKEKQTR</sequence>
<organism evidence="1 2">
    <name type="scientific">Eiseniibacteriota bacterium</name>
    <dbReference type="NCBI Taxonomy" id="2212470"/>
    <lineage>
        <taxon>Bacteria</taxon>
        <taxon>Candidatus Eiseniibacteriota</taxon>
    </lineage>
</organism>
<evidence type="ECO:0000313" key="1">
    <source>
        <dbReference type="EMBL" id="MFC1572159.1"/>
    </source>
</evidence>
<dbReference type="Proteomes" id="UP001593833">
    <property type="component" value="Unassembled WGS sequence"/>
</dbReference>
<proteinExistence type="predicted"/>
<name>A0ABV6YIJ7_UNCEI</name>
<reference evidence="1 2" key="1">
    <citation type="submission" date="2024-09" db="EMBL/GenBank/DDBJ databases">
        <authorList>
            <person name="D'Angelo T."/>
        </authorList>
    </citation>
    <scope>NUCLEOTIDE SEQUENCE [LARGE SCALE GENOMIC DNA]</scope>
    <source>
        <strain evidence="1">SAG AM-320-E07</strain>
    </source>
</reference>
<comment type="caution">
    <text evidence="1">The sequence shown here is derived from an EMBL/GenBank/DDBJ whole genome shotgun (WGS) entry which is preliminary data.</text>
</comment>
<protein>
    <submittedName>
        <fullName evidence="1">Uncharacterized protein</fullName>
    </submittedName>
</protein>
<dbReference type="EMBL" id="JBHPKH010000005">
    <property type="protein sequence ID" value="MFC1572159.1"/>
    <property type="molecule type" value="Genomic_DNA"/>
</dbReference>
<evidence type="ECO:0000313" key="2">
    <source>
        <dbReference type="Proteomes" id="UP001593833"/>
    </source>
</evidence>
<keyword evidence="2" id="KW-1185">Reference proteome</keyword>
<accession>A0ABV6YIJ7</accession>